<dbReference type="SUPFAM" id="SSF55811">
    <property type="entry name" value="Nudix"/>
    <property type="match status" value="1"/>
</dbReference>
<dbReference type="PANTHER" id="PTHR43046:SF14">
    <property type="entry name" value="MUTT_NUDIX FAMILY PROTEIN"/>
    <property type="match status" value="1"/>
</dbReference>
<evidence type="ECO:0000256" key="2">
    <source>
        <dbReference type="ARBA" id="ARBA00022801"/>
    </source>
</evidence>
<evidence type="ECO:0000259" key="3">
    <source>
        <dbReference type="PROSITE" id="PS51462"/>
    </source>
</evidence>
<dbReference type="RefSeq" id="WP_109812461.1">
    <property type="nucleotide sequence ID" value="NZ_QGKU01000047.1"/>
</dbReference>
<dbReference type="AlphaFoldDB" id="A0A2V2L8W7"/>
<keyword evidence="2 4" id="KW-0378">Hydrolase</keyword>
<organism evidence="4 5">
    <name type="scientific">Meridianimarinicoccus roseus</name>
    <dbReference type="NCBI Taxonomy" id="2072018"/>
    <lineage>
        <taxon>Bacteria</taxon>
        <taxon>Pseudomonadati</taxon>
        <taxon>Pseudomonadota</taxon>
        <taxon>Alphaproteobacteria</taxon>
        <taxon>Rhodobacterales</taxon>
        <taxon>Paracoccaceae</taxon>
        <taxon>Meridianimarinicoccus</taxon>
    </lineage>
</organism>
<dbReference type="PROSITE" id="PS51462">
    <property type="entry name" value="NUDIX"/>
    <property type="match status" value="1"/>
</dbReference>
<dbReference type="InterPro" id="IPR015797">
    <property type="entry name" value="NUDIX_hydrolase-like_dom_sf"/>
</dbReference>
<dbReference type="EMBL" id="QGKU01000047">
    <property type="protein sequence ID" value="PWR01878.1"/>
    <property type="molecule type" value="Genomic_DNA"/>
</dbReference>
<feature type="domain" description="Nudix hydrolase" evidence="3">
    <location>
        <begin position="5"/>
        <end position="145"/>
    </location>
</feature>
<dbReference type="OrthoDB" id="9761969at2"/>
<comment type="cofactor">
    <cofactor evidence="1">
        <name>Mg(2+)</name>
        <dbReference type="ChEBI" id="CHEBI:18420"/>
    </cofactor>
</comment>
<protein>
    <submittedName>
        <fullName evidence="4">NUDIX hydrolase</fullName>
    </submittedName>
</protein>
<accession>A0A2V2L8W7</accession>
<dbReference type="GO" id="GO:0016787">
    <property type="term" value="F:hydrolase activity"/>
    <property type="evidence" value="ECO:0007669"/>
    <property type="project" value="UniProtKB-KW"/>
</dbReference>
<dbReference type="Gene3D" id="3.90.79.10">
    <property type="entry name" value="Nucleoside Triphosphate Pyrophosphohydrolase"/>
    <property type="match status" value="1"/>
</dbReference>
<dbReference type="PANTHER" id="PTHR43046">
    <property type="entry name" value="GDP-MANNOSE MANNOSYL HYDROLASE"/>
    <property type="match status" value="1"/>
</dbReference>
<name>A0A2V2L8W7_9RHOB</name>
<dbReference type="Pfam" id="PF00293">
    <property type="entry name" value="NUDIX"/>
    <property type="match status" value="1"/>
</dbReference>
<comment type="caution">
    <text evidence="4">The sequence shown here is derived from an EMBL/GenBank/DDBJ whole genome shotgun (WGS) entry which is preliminary data.</text>
</comment>
<dbReference type="InterPro" id="IPR000086">
    <property type="entry name" value="NUDIX_hydrolase_dom"/>
</dbReference>
<evidence type="ECO:0000313" key="4">
    <source>
        <dbReference type="EMBL" id="PWR01878.1"/>
    </source>
</evidence>
<dbReference type="Proteomes" id="UP000245680">
    <property type="component" value="Unassembled WGS sequence"/>
</dbReference>
<keyword evidence="5" id="KW-1185">Reference proteome</keyword>
<sequence length="150" mass="16429">MRPTRPRLAVRAVLLHEGQLLLVNAYPDGRSDLWCAPGGGVEPGASLADNLRREVAEETGLAIAPGPLCHVAQFHDPESGFHQVELFLLARITGGVLDPKWRDPEGIVTERRFFSPAALREVRFKPDCLPDLAFGTPPLLSPGAFERMAR</sequence>
<reference evidence="4 5" key="1">
    <citation type="submission" date="2018-05" db="EMBL/GenBank/DDBJ databases">
        <title>Rhodobacteraceae gen. nov., sp. nov. isolated from sea water.</title>
        <authorList>
            <person name="Ren Y."/>
        </authorList>
    </citation>
    <scope>NUCLEOTIDE SEQUENCE [LARGE SCALE GENOMIC DNA]</scope>
    <source>
        <strain evidence="4 5">TG-679</strain>
    </source>
</reference>
<gene>
    <name evidence="4" type="ORF">DKT77_14900</name>
</gene>
<evidence type="ECO:0000256" key="1">
    <source>
        <dbReference type="ARBA" id="ARBA00001946"/>
    </source>
</evidence>
<proteinExistence type="predicted"/>
<evidence type="ECO:0000313" key="5">
    <source>
        <dbReference type="Proteomes" id="UP000245680"/>
    </source>
</evidence>